<organism evidence="1 2">
    <name type="scientific">Meloidogyne enterolobii</name>
    <name type="common">Root-knot nematode worm</name>
    <name type="synonym">Meloidogyne mayaguensis</name>
    <dbReference type="NCBI Taxonomy" id="390850"/>
    <lineage>
        <taxon>Eukaryota</taxon>
        <taxon>Metazoa</taxon>
        <taxon>Ecdysozoa</taxon>
        <taxon>Nematoda</taxon>
        <taxon>Chromadorea</taxon>
        <taxon>Rhabditida</taxon>
        <taxon>Tylenchina</taxon>
        <taxon>Tylenchomorpha</taxon>
        <taxon>Tylenchoidea</taxon>
        <taxon>Meloidogynidae</taxon>
        <taxon>Meloidogyninae</taxon>
        <taxon>Meloidogyne</taxon>
    </lineage>
</organism>
<evidence type="ECO:0000313" key="1">
    <source>
        <dbReference type="EMBL" id="CAK5017168.1"/>
    </source>
</evidence>
<evidence type="ECO:0000313" key="2">
    <source>
        <dbReference type="Proteomes" id="UP001497535"/>
    </source>
</evidence>
<comment type="caution">
    <text evidence="1">The sequence shown here is derived from an EMBL/GenBank/DDBJ whole genome shotgun (WGS) entry which is preliminary data.</text>
</comment>
<sequence length="58" mass="6702">MLRPHNDDYKQIRVLGKGAYGEVWLVSNKENPDEQIPVKISEEGIPQSVIREVKKLKK</sequence>
<gene>
    <name evidence="1" type="ORF">MENTE1834_LOCUS3443</name>
</gene>
<dbReference type="EMBL" id="CAVMJV010000003">
    <property type="protein sequence ID" value="CAK5017168.1"/>
    <property type="molecule type" value="Genomic_DNA"/>
</dbReference>
<name>A0ACB0XU10_MELEN</name>
<keyword evidence="2" id="KW-1185">Reference proteome</keyword>
<accession>A0ACB0XU10</accession>
<protein>
    <submittedName>
        <fullName evidence="1">Uncharacterized protein</fullName>
    </submittedName>
</protein>
<reference evidence="1" key="1">
    <citation type="submission" date="2023-11" db="EMBL/GenBank/DDBJ databases">
        <authorList>
            <person name="Poullet M."/>
        </authorList>
    </citation>
    <scope>NUCLEOTIDE SEQUENCE</scope>
    <source>
        <strain evidence="1">E1834</strain>
    </source>
</reference>
<dbReference type="Proteomes" id="UP001497535">
    <property type="component" value="Unassembled WGS sequence"/>
</dbReference>
<proteinExistence type="predicted"/>